<keyword evidence="1" id="KW-0732">Signal</keyword>
<comment type="caution">
    <text evidence="2">The sequence shown here is derived from an EMBL/GenBank/DDBJ whole genome shotgun (WGS) entry which is preliminary data.</text>
</comment>
<feature type="chain" id="PRO_5022853822" description="Transmembrane protein" evidence="1">
    <location>
        <begin position="27"/>
        <end position="89"/>
    </location>
</feature>
<dbReference type="EMBL" id="SSTE01018296">
    <property type="protein sequence ID" value="KAA0039672.1"/>
    <property type="molecule type" value="Genomic_DNA"/>
</dbReference>
<dbReference type="AlphaFoldDB" id="A0A5A7T872"/>
<proteinExistence type="predicted"/>
<organism evidence="2 3">
    <name type="scientific">Cucumis melo var. makuwa</name>
    <name type="common">Oriental melon</name>
    <dbReference type="NCBI Taxonomy" id="1194695"/>
    <lineage>
        <taxon>Eukaryota</taxon>
        <taxon>Viridiplantae</taxon>
        <taxon>Streptophyta</taxon>
        <taxon>Embryophyta</taxon>
        <taxon>Tracheophyta</taxon>
        <taxon>Spermatophyta</taxon>
        <taxon>Magnoliopsida</taxon>
        <taxon>eudicotyledons</taxon>
        <taxon>Gunneridae</taxon>
        <taxon>Pentapetalae</taxon>
        <taxon>rosids</taxon>
        <taxon>fabids</taxon>
        <taxon>Cucurbitales</taxon>
        <taxon>Cucurbitaceae</taxon>
        <taxon>Benincaseae</taxon>
        <taxon>Cucumis</taxon>
    </lineage>
</organism>
<evidence type="ECO:0000313" key="2">
    <source>
        <dbReference type="EMBL" id="KAA0039672.1"/>
    </source>
</evidence>
<name>A0A5A7T872_CUCMM</name>
<protein>
    <recommendedName>
        <fullName evidence="4">Transmembrane protein</fullName>
    </recommendedName>
</protein>
<feature type="signal peptide" evidence="1">
    <location>
        <begin position="1"/>
        <end position="26"/>
    </location>
</feature>
<evidence type="ECO:0000313" key="3">
    <source>
        <dbReference type="Proteomes" id="UP000321393"/>
    </source>
</evidence>
<reference evidence="2 3" key="1">
    <citation type="submission" date="2019-08" db="EMBL/GenBank/DDBJ databases">
        <title>Draft genome sequences of two oriental melons (Cucumis melo L. var makuwa).</title>
        <authorList>
            <person name="Kwon S.-Y."/>
        </authorList>
    </citation>
    <scope>NUCLEOTIDE SEQUENCE [LARGE SCALE GENOMIC DNA]</scope>
    <source>
        <strain evidence="3">cv. SW 3</strain>
        <tissue evidence="2">Leaf</tissue>
    </source>
</reference>
<accession>A0A5A7T872</accession>
<gene>
    <name evidence="2" type="ORF">E6C27_scaffold558G00020</name>
</gene>
<dbReference type="Proteomes" id="UP000321393">
    <property type="component" value="Unassembled WGS sequence"/>
</dbReference>
<evidence type="ECO:0008006" key="4">
    <source>
        <dbReference type="Google" id="ProtNLM"/>
    </source>
</evidence>
<sequence>MAAHRLNFHLAIVIIGLLILVGHVTATITSDHNKINFYRRFGRMIYKEKNMGGYHDGVFGGSLTQVPAEPGPSSSLNFSTPKIFLFELR</sequence>
<evidence type="ECO:0000256" key="1">
    <source>
        <dbReference type="SAM" id="SignalP"/>
    </source>
</evidence>